<dbReference type="Gene3D" id="3.20.20.370">
    <property type="entry name" value="Glycoside hydrolase/deacetylase"/>
    <property type="match status" value="1"/>
</dbReference>
<name>A0ABX3GU38_9BACL</name>
<gene>
    <name evidence="6" type="ORF">BSO21_05945</name>
</gene>
<accession>A0ABX3GU38</accession>
<organism evidence="6 7">
    <name type="scientific">Paenibacillus odorifer</name>
    <dbReference type="NCBI Taxonomy" id="189426"/>
    <lineage>
        <taxon>Bacteria</taxon>
        <taxon>Bacillati</taxon>
        <taxon>Bacillota</taxon>
        <taxon>Bacilli</taxon>
        <taxon>Bacillales</taxon>
        <taxon>Paenibacillaceae</taxon>
        <taxon>Paenibacillus</taxon>
    </lineage>
</organism>
<evidence type="ECO:0000256" key="1">
    <source>
        <dbReference type="ARBA" id="ARBA00001946"/>
    </source>
</evidence>
<comment type="cofactor">
    <cofactor evidence="1">
        <name>Mg(2+)</name>
        <dbReference type="ChEBI" id="CHEBI:18420"/>
    </cofactor>
</comment>
<comment type="caution">
    <text evidence="6">The sequence shown here is derived from an EMBL/GenBank/DDBJ whole genome shotgun (WGS) entry which is preliminary data.</text>
</comment>
<proteinExistence type="predicted"/>
<keyword evidence="5" id="KW-0119">Carbohydrate metabolism</keyword>
<dbReference type="Proteomes" id="UP000187158">
    <property type="component" value="Unassembled WGS sequence"/>
</dbReference>
<evidence type="ECO:0000313" key="6">
    <source>
        <dbReference type="EMBL" id="OMD37329.1"/>
    </source>
</evidence>
<dbReference type="CDD" id="cd10802">
    <property type="entry name" value="YdjC_TTHB029_like"/>
    <property type="match status" value="1"/>
</dbReference>
<keyword evidence="3" id="KW-0378">Hydrolase</keyword>
<dbReference type="Pfam" id="PF04794">
    <property type="entry name" value="YdjC"/>
    <property type="match status" value="1"/>
</dbReference>
<dbReference type="InterPro" id="IPR011330">
    <property type="entry name" value="Glyco_hydro/deAcase_b/a-brl"/>
</dbReference>
<keyword evidence="4" id="KW-0460">Magnesium</keyword>
<evidence type="ECO:0000256" key="5">
    <source>
        <dbReference type="ARBA" id="ARBA00023277"/>
    </source>
</evidence>
<reference evidence="6 7" key="1">
    <citation type="submission" date="2016-11" db="EMBL/GenBank/DDBJ databases">
        <title>Paenibacillus species isolates.</title>
        <authorList>
            <person name="Beno S.M."/>
        </authorList>
    </citation>
    <scope>NUCLEOTIDE SEQUENCE [LARGE SCALE GENOMIC DNA]</scope>
    <source>
        <strain evidence="6 7">FSL H7-0433</strain>
    </source>
</reference>
<dbReference type="EMBL" id="MPVP01000020">
    <property type="protein sequence ID" value="OMD37329.1"/>
    <property type="molecule type" value="Genomic_DNA"/>
</dbReference>
<keyword evidence="2" id="KW-0479">Metal-binding</keyword>
<dbReference type="PANTHER" id="PTHR31609">
    <property type="entry name" value="YDJC DEACETYLASE FAMILY MEMBER"/>
    <property type="match status" value="1"/>
</dbReference>
<evidence type="ECO:0000256" key="3">
    <source>
        <dbReference type="ARBA" id="ARBA00022801"/>
    </source>
</evidence>
<dbReference type="PANTHER" id="PTHR31609:SF1">
    <property type="entry name" value="CARBOHYDRATE DEACETYLASE"/>
    <property type="match status" value="1"/>
</dbReference>
<evidence type="ECO:0000313" key="7">
    <source>
        <dbReference type="Proteomes" id="UP000187158"/>
    </source>
</evidence>
<dbReference type="SUPFAM" id="SSF88713">
    <property type="entry name" value="Glycoside hydrolase/deacetylase"/>
    <property type="match status" value="1"/>
</dbReference>
<evidence type="ECO:0000256" key="2">
    <source>
        <dbReference type="ARBA" id="ARBA00022723"/>
    </source>
</evidence>
<evidence type="ECO:0008006" key="8">
    <source>
        <dbReference type="Google" id="ProtNLM"/>
    </source>
</evidence>
<evidence type="ECO:0000256" key="4">
    <source>
        <dbReference type="ARBA" id="ARBA00022842"/>
    </source>
</evidence>
<dbReference type="InterPro" id="IPR006879">
    <property type="entry name" value="YdjC-like"/>
</dbReference>
<dbReference type="RefSeq" id="WP_076218206.1">
    <property type="nucleotide sequence ID" value="NZ_MPVP01000020.1"/>
</dbReference>
<protein>
    <recommendedName>
        <fullName evidence="8">ChbG/HpnK family deacetylase</fullName>
    </recommendedName>
</protein>
<keyword evidence="7" id="KW-1185">Reference proteome</keyword>
<sequence length="308" mass="35257">MIRKLGFAADDRLLIINADDFGITKGTNEAIVNLFEGKAITSTSIMMPCPDSNDAIKIINWKGIKNIGIHLTLTSGEKYPYQPVFKEKILSSLITGEGYFHQDATLLERNAADDEIRLELESQIQSAIVQDIDPTHLDSHGGSIMGLYTGRDFIEIIFDLCEKYRLPFNLPIRILEQPFFNNDQLKLFQKRISSAKERGILLIDDIISLPYCFYPAAEYSKMKMRLTELLKNLKPGITQLTIHPSKITDQLIAITKCYTERELEYRLLNEGEWIIIMMRRGKQGSRLSARAIRNMNNLQLFLYGLEVF</sequence>